<protein>
    <recommendedName>
        <fullName evidence="10">Tetratricopeptide repeat protein 30</fullName>
    </recommendedName>
</protein>
<gene>
    <name evidence="13" type="primary">LOC107568167</name>
</gene>
<evidence type="ECO:0000256" key="9">
    <source>
        <dbReference type="PROSITE-ProRule" id="PRU00339"/>
    </source>
</evidence>
<sequence length="644" mass="74619">MPLTTIKDGEYTATVYKMCIYIISILCLSLYVQSRAALSLLGYCYYHMQDFTNAAECYEQLTQLHPEVEDYKLYYAQSLFGACAFPEAMKATFLLDNTTSHTKMIKLQATIKYGEEDFSGAKTLVEQLPQDDPDYDVDLGCLLYKEGEYEEACIKFMSSMNVLGYQPDLAYNIALCYYSLKQYASALKYIAEIIERGIREHPELSIGMTTEGIDVRSVGNTLVLHETALIEAFNLKAAIEYQLKNYAAAQEALTDMPPRSEEELDPVTLHNQALMNMDTKPTEGFEKLAFLLQQNPFPPVTFGNLLLLYCKYEYFDLAADVLAENAHLTYKFLTPYLYEFLDAMITCQTAPEEAFRKFDEIAGKLTEQLRKVTKQVQEARHNRDDESLKKYVQDYDEFLERYIPVLMAQAKIYWNRENYSMVEKIFHKSLEFCNEHDTWKLNVAHVLFMQDNKYKEAIGFYEPIVKKHYENILNVSAIVLANLCVSYIMTSQNEEAEELMRKIEKEEEQISYDDPDKKIFHLCIVNLVIGTLYCAKGNYDFGISRVIKSLEPYNKKLGTDTWFYAKRCFLSLLENMAKHMIMLRDSVVQECIQFLEHCELYGKDVPAIIEQPLEEDRMHIGKNTVTYESRLIKALFCEVTGWNE</sequence>
<dbReference type="PROSITE" id="PS50005">
    <property type="entry name" value="TPR"/>
    <property type="match status" value="1"/>
</dbReference>
<keyword evidence="12" id="KW-1133">Transmembrane helix</keyword>
<evidence type="ECO:0000313" key="14">
    <source>
        <dbReference type="Proteomes" id="UP000472262"/>
    </source>
</evidence>
<keyword evidence="14" id="KW-1185">Reference proteome</keyword>
<dbReference type="GO" id="GO:0030992">
    <property type="term" value="C:intraciliary transport particle B"/>
    <property type="evidence" value="ECO:0007669"/>
    <property type="project" value="TreeGrafter"/>
</dbReference>
<evidence type="ECO:0000256" key="2">
    <source>
        <dbReference type="ARBA" id="ARBA00009522"/>
    </source>
</evidence>
<dbReference type="FunFam" id="1.25.40.10:FF:000226">
    <property type="entry name" value="Tetratricopeptide repeat protein 30A"/>
    <property type="match status" value="1"/>
</dbReference>
<keyword evidence="12" id="KW-0472">Membrane</keyword>
<dbReference type="InterPro" id="IPR019734">
    <property type="entry name" value="TPR_rpt"/>
</dbReference>
<dbReference type="SMART" id="SM00028">
    <property type="entry name" value="TPR"/>
    <property type="match status" value="3"/>
</dbReference>
<dbReference type="Proteomes" id="UP000472262">
    <property type="component" value="Unassembled WGS sequence"/>
</dbReference>
<dbReference type="Pfam" id="PF07719">
    <property type="entry name" value="TPR_2"/>
    <property type="match status" value="1"/>
</dbReference>
<dbReference type="GO" id="GO:0042073">
    <property type="term" value="P:intraciliary transport"/>
    <property type="evidence" value="ECO:0007669"/>
    <property type="project" value="UniProtKB-UniRule"/>
</dbReference>
<dbReference type="InterPro" id="IPR039941">
    <property type="entry name" value="TT30"/>
</dbReference>
<dbReference type="InterPro" id="IPR011990">
    <property type="entry name" value="TPR-like_helical_dom_sf"/>
</dbReference>
<dbReference type="GO" id="GO:0005879">
    <property type="term" value="C:axonemal microtubule"/>
    <property type="evidence" value="ECO:0007669"/>
    <property type="project" value="UniProtKB-UniRule"/>
</dbReference>
<accession>A0A672PI70</accession>
<evidence type="ECO:0000256" key="6">
    <source>
        <dbReference type="ARBA" id="ARBA00023054"/>
    </source>
</evidence>
<dbReference type="SUPFAM" id="SSF48452">
    <property type="entry name" value="TPR-like"/>
    <property type="match status" value="2"/>
</dbReference>
<feature type="repeat" description="TPR" evidence="9">
    <location>
        <begin position="35"/>
        <end position="68"/>
    </location>
</feature>
<feature type="coiled-coil region" evidence="11">
    <location>
        <begin position="362"/>
        <end position="389"/>
    </location>
</feature>
<comment type="similarity">
    <text evidence="2 10">Belongs to the TTC30/dfy-1/fleer family.</text>
</comment>
<evidence type="ECO:0000256" key="7">
    <source>
        <dbReference type="ARBA" id="ARBA00023069"/>
    </source>
</evidence>
<organism evidence="13 14">
    <name type="scientific">Sinocyclocheilus grahami</name>
    <name type="common">Dianchi golden-line fish</name>
    <name type="synonym">Barbus grahami</name>
    <dbReference type="NCBI Taxonomy" id="75366"/>
    <lineage>
        <taxon>Eukaryota</taxon>
        <taxon>Metazoa</taxon>
        <taxon>Chordata</taxon>
        <taxon>Craniata</taxon>
        <taxon>Vertebrata</taxon>
        <taxon>Euteleostomi</taxon>
        <taxon>Actinopterygii</taxon>
        <taxon>Neopterygii</taxon>
        <taxon>Teleostei</taxon>
        <taxon>Ostariophysi</taxon>
        <taxon>Cypriniformes</taxon>
        <taxon>Cyprinidae</taxon>
        <taxon>Cyprininae</taxon>
        <taxon>Sinocyclocheilus</taxon>
    </lineage>
</organism>
<dbReference type="Ensembl" id="ENSSGRT00000064921.1">
    <property type="protein sequence ID" value="ENSSGRP00000060840.1"/>
    <property type="gene ID" value="ENSSGRG00000030506.1"/>
</dbReference>
<keyword evidence="5 9" id="KW-0802">TPR repeat</keyword>
<evidence type="ECO:0000256" key="4">
    <source>
        <dbReference type="ARBA" id="ARBA00022794"/>
    </source>
</evidence>
<dbReference type="AlphaFoldDB" id="A0A672PI70"/>
<keyword evidence="7 10" id="KW-0969">Cilium</keyword>
<name>A0A672PI70_SINGR</name>
<dbReference type="GO" id="GO:0120170">
    <property type="term" value="F:intraciliary transport particle B binding"/>
    <property type="evidence" value="ECO:0007669"/>
    <property type="project" value="TreeGrafter"/>
</dbReference>
<dbReference type="PANTHER" id="PTHR20931">
    <property type="entry name" value="TETRATRICOPEPTIDE REPEAT PROTEIN 30"/>
    <property type="match status" value="1"/>
</dbReference>
<evidence type="ECO:0000256" key="11">
    <source>
        <dbReference type="SAM" id="Coils"/>
    </source>
</evidence>
<dbReference type="InterPro" id="IPR013105">
    <property type="entry name" value="TPR_2"/>
</dbReference>
<keyword evidence="8 10" id="KW-0966">Cell projection</keyword>
<evidence type="ECO:0000256" key="1">
    <source>
        <dbReference type="ARBA" id="ARBA00004138"/>
    </source>
</evidence>
<keyword evidence="4 10" id="KW-0970">Cilium biogenesis/degradation</keyword>
<evidence type="ECO:0000256" key="5">
    <source>
        <dbReference type="ARBA" id="ARBA00022803"/>
    </source>
</evidence>
<dbReference type="FunFam" id="1.25.40.10:FF:000211">
    <property type="entry name" value="tetratricopeptide repeat protein 30B"/>
    <property type="match status" value="1"/>
</dbReference>
<feature type="transmembrane region" description="Helical" evidence="12">
    <location>
        <begin position="15"/>
        <end position="32"/>
    </location>
</feature>
<dbReference type="Gene3D" id="1.25.40.10">
    <property type="entry name" value="Tetratricopeptide repeat domain"/>
    <property type="match status" value="3"/>
</dbReference>
<reference evidence="13" key="2">
    <citation type="submission" date="2025-09" db="UniProtKB">
        <authorList>
            <consortium name="Ensembl"/>
        </authorList>
    </citation>
    <scope>IDENTIFICATION</scope>
</reference>
<keyword evidence="12" id="KW-0812">Transmembrane</keyword>
<evidence type="ECO:0000256" key="10">
    <source>
        <dbReference type="RuleBase" id="RU367070"/>
    </source>
</evidence>
<keyword evidence="6 11" id="KW-0175">Coiled coil</keyword>
<comment type="subcellular location">
    <subcellularLocation>
        <location evidence="1 10">Cell projection</location>
        <location evidence="1 10">Cilium</location>
    </subcellularLocation>
</comment>
<comment type="function">
    <text evidence="10">Required for polyglutamylation of axonemal tubulin. Plays a role in anterograde intraflagellar transport (IFT), the process by which cilia precursors are transported from the base of the cilium to the site of their incorporation at the tip.</text>
</comment>
<evidence type="ECO:0000256" key="8">
    <source>
        <dbReference type="ARBA" id="ARBA00023273"/>
    </source>
</evidence>
<evidence type="ECO:0000256" key="3">
    <source>
        <dbReference type="ARBA" id="ARBA00022737"/>
    </source>
</evidence>
<proteinExistence type="inferred from homology"/>
<reference evidence="13" key="1">
    <citation type="submission" date="2025-08" db="UniProtKB">
        <authorList>
            <consortium name="Ensembl"/>
        </authorList>
    </citation>
    <scope>IDENTIFICATION</scope>
</reference>
<evidence type="ECO:0000256" key="12">
    <source>
        <dbReference type="SAM" id="Phobius"/>
    </source>
</evidence>
<evidence type="ECO:0000313" key="13">
    <source>
        <dbReference type="Ensembl" id="ENSSGRP00000060840.1"/>
    </source>
</evidence>
<dbReference type="PANTHER" id="PTHR20931:SF0">
    <property type="entry name" value="TETRATRICOPEPTIDE REPEAT PROTEIN 30"/>
    <property type="match status" value="1"/>
</dbReference>
<keyword evidence="3" id="KW-0677">Repeat</keyword>
<dbReference type="Pfam" id="PF13174">
    <property type="entry name" value="TPR_6"/>
    <property type="match status" value="1"/>
</dbReference>